<dbReference type="FunFam" id="1.10.472.10:FF:000167">
    <property type="entry name" value="Mitotic cyclin 6"/>
    <property type="match status" value="1"/>
</dbReference>
<reference evidence="7" key="2">
    <citation type="submission" date="2020-08" db="EMBL/GenBank/DDBJ databases">
        <title>Plant Genome Project.</title>
        <authorList>
            <person name="Zhang R.-G."/>
        </authorList>
    </citation>
    <scope>NUCLEOTIDE SEQUENCE</scope>
    <source>
        <strain evidence="7">Huo1</strain>
        <tissue evidence="7">Leaf</tissue>
    </source>
</reference>
<keyword evidence="1" id="KW-0132">Cell division</keyword>
<evidence type="ECO:0000259" key="6">
    <source>
        <dbReference type="SMART" id="SM00385"/>
    </source>
</evidence>
<proteinExistence type="inferred from homology"/>
<evidence type="ECO:0000313" key="8">
    <source>
        <dbReference type="Proteomes" id="UP000298416"/>
    </source>
</evidence>
<dbReference type="PROSITE" id="PS00292">
    <property type="entry name" value="CYCLINS"/>
    <property type="match status" value="1"/>
</dbReference>
<dbReference type="SMART" id="SM00385">
    <property type="entry name" value="CYCLIN"/>
    <property type="match status" value="1"/>
</dbReference>
<dbReference type="AlphaFoldDB" id="A0A8X8XB76"/>
<dbReference type="InterPro" id="IPR004367">
    <property type="entry name" value="Cyclin_C-dom"/>
</dbReference>
<feature type="domain" description="Cyclin-like" evidence="6">
    <location>
        <begin position="135"/>
        <end position="219"/>
    </location>
</feature>
<organism evidence="7">
    <name type="scientific">Salvia splendens</name>
    <name type="common">Scarlet sage</name>
    <dbReference type="NCBI Taxonomy" id="180675"/>
    <lineage>
        <taxon>Eukaryota</taxon>
        <taxon>Viridiplantae</taxon>
        <taxon>Streptophyta</taxon>
        <taxon>Embryophyta</taxon>
        <taxon>Tracheophyta</taxon>
        <taxon>Spermatophyta</taxon>
        <taxon>Magnoliopsida</taxon>
        <taxon>eudicotyledons</taxon>
        <taxon>Gunneridae</taxon>
        <taxon>Pentapetalae</taxon>
        <taxon>asterids</taxon>
        <taxon>lamiids</taxon>
        <taxon>Lamiales</taxon>
        <taxon>Lamiaceae</taxon>
        <taxon>Nepetoideae</taxon>
        <taxon>Mentheae</taxon>
        <taxon>Salviinae</taxon>
        <taxon>Salvia</taxon>
        <taxon>Salvia subgen. Calosphace</taxon>
        <taxon>core Calosphace</taxon>
    </lineage>
</organism>
<feature type="region of interest" description="Disordered" evidence="5">
    <location>
        <begin position="61"/>
        <end position="90"/>
    </location>
</feature>
<protein>
    <recommendedName>
        <fullName evidence="6">Cyclin-like domain-containing protein</fullName>
    </recommendedName>
</protein>
<dbReference type="InterPro" id="IPR048258">
    <property type="entry name" value="Cyclins_cyclin-box"/>
</dbReference>
<evidence type="ECO:0000256" key="3">
    <source>
        <dbReference type="ARBA" id="ARBA00023306"/>
    </source>
</evidence>
<dbReference type="Gene3D" id="1.10.472.10">
    <property type="entry name" value="Cyclin-like"/>
    <property type="match status" value="2"/>
</dbReference>
<feature type="region of interest" description="Disordered" evidence="5">
    <location>
        <begin position="1"/>
        <end position="34"/>
    </location>
</feature>
<evidence type="ECO:0000256" key="5">
    <source>
        <dbReference type="SAM" id="MobiDB-lite"/>
    </source>
</evidence>
<evidence type="ECO:0000256" key="4">
    <source>
        <dbReference type="RuleBase" id="RU000383"/>
    </source>
</evidence>
<dbReference type="PANTHER" id="PTHR10177">
    <property type="entry name" value="CYCLINS"/>
    <property type="match status" value="1"/>
</dbReference>
<name>A0A8X8XB76_SALSN</name>
<dbReference type="GO" id="GO:0051301">
    <property type="term" value="P:cell division"/>
    <property type="evidence" value="ECO:0007669"/>
    <property type="project" value="UniProtKB-KW"/>
</dbReference>
<evidence type="ECO:0000313" key="7">
    <source>
        <dbReference type="EMBL" id="KAG6408963.1"/>
    </source>
</evidence>
<dbReference type="InterPro" id="IPR006671">
    <property type="entry name" value="Cyclin_N"/>
</dbReference>
<dbReference type="InterPro" id="IPR013763">
    <property type="entry name" value="Cyclin-like_dom"/>
</dbReference>
<dbReference type="EMBL" id="PNBA02000011">
    <property type="protein sequence ID" value="KAG6408963.1"/>
    <property type="molecule type" value="Genomic_DNA"/>
</dbReference>
<keyword evidence="2 4" id="KW-0195">Cyclin</keyword>
<dbReference type="InterPro" id="IPR039361">
    <property type="entry name" value="Cyclin"/>
</dbReference>
<keyword evidence="3" id="KW-0131">Cell cycle</keyword>
<gene>
    <name evidence="7" type="ORF">SASPL_131991</name>
</gene>
<evidence type="ECO:0000256" key="1">
    <source>
        <dbReference type="ARBA" id="ARBA00022618"/>
    </source>
</evidence>
<dbReference type="Proteomes" id="UP000298416">
    <property type="component" value="Unassembled WGS sequence"/>
</dbReference>
<comment type="similarity">
    <text evidence="4">Belongs to the cyclin family.</text>
</comment>
<keyword evidence="8" id="KW-1185">Reference proteome</keyword>
<sequence length="330" mass="37355">MEGGENQIQRRSRVSRKRPNQSAEEDNPMTKKRVVLGEITNISSNVTESNQNLSEAKIRKLKPESDLDKTGNEVNQEVAVSPGSGSDEPRRYGFAPSMLQYLRSVEVEAKRRPLSNYIEKVQDDINPVMRAILVDWLVEVAEEYKLVSDTLYLAVNYIDRYLSAHKVSRNKLQLLGVSCMLVASKYEEISPPNVEDFCYITDNTYTKEEGGPTAKTFLRIFTKAAQDTPMFSDVEFDFLCCYDAELSLLDYGCARYIPSMVALHHPSFLEESFCSQKFDGNEQSARAVRLKYSDHKLCCLPFSNANSEFKCVSSLKSVNPPAEVPAYPFE</sequence>
<dbReference type="SUPFAM" id="SSF47954">
    <property type="entry name" value="Cyclin-like"/>
    <property type="match status" value="2"/>
</dbReference>
<dbReference type="GO" id="GO:0016538">
    <property type="term" value="F:cyclin-dependent protein serine/threonine kinase regulator activity"/>
    <property type="evidence" value="ECO:0007669"/>
    <property type="project" value="InterPro"/>
</dbReference>
<comment type="caution">
    <text evidence="7">The sequence shown here is derived from an EMBL/GenBank/DDBJ whole genome shotgun (WGS) entry which is preliminary data.</text>
</comment>
<accession>A0A8X8XB76</accession>
<dbReference type="InterPro" id="IPR036915">
    <property type="entry name" value="Cyclin-like_sf"/>
</dbReference>
<evidence type="ECO:0000256" key="2">
    <source>
        <dbReference type="ARBA" id="ARBA00023127"/>
    </source>
</evidence>
<feature type="compositionally biased region" description="Basic and acidic residues" evidence="5">
    <location>
        <begin position="61"/>
        <end position="71"/>
    </location>
</feature>
<dbReference type="GO" id="GO:0044772">
    <property type="term" value="P:mitotic cell cycle phase transition"/>
    <property type="evidence" value="ECO:0007669"/>
    <property type="project" value="InterPro"/>
</dbReference>
<dbReference type="Pfam" id="PF02984">
    <property type="entry name" value="Cyclin_C"/>
    <property type="match status" value="1"/>
</dbReference>
<dbReference type="Pfam" id="PF00134">
    <property type="entry name" value="Cyclin_N"/>
    <property type="match status" value="1"/>
</dbReference>
<feature type="compositionally biased region" description="Basic residues" evidence="5">
    <location>
        <begin position="10"/>
        <end position="19"/>
    </location>
</feature>
<reference evidence="7" key="1">
    <citation type="submission" date="2018-01" db="EMBL/GenBank/DDBJ databases">
        <authorList>
            <person name="Mao J.F."/>
        </authorList>
    </citation>
    <scope>NUCLEOTIDE SEQUENCE</scope>
    <source>
        <strain evidence="7">Huo1</strain>
        <tissue evidence="7">Leaf</tissue>
    </source>
</reference>